<dbReference type="InterPro" id="IPR025886">
    <property type="entry name" value="PP2-like"/>
</dbReference>
<dbReference type="Pfam" id="PF14299">
    <property type="entry name" value="PP2"/>
    <property type="match status" value="1"/>
</dbReference>
<dbReference type="Proteomes" id="UP000237347">
    <property type="component" value="Unassembled WGS sequence"/>
</dbReference>
<dbReference type="EMBL" id="PKMF04000371">
    <property type="protein sequence ID" value="KAK7835485.1"/>
    <property type="molecule type" value="Genomic_DNA"/>
</dbReference>
<dbReference type="InterPro" id="IPR052147">
    <property type="entry name" value="PP2-like/Lectin"/>
</dbReference>
<dbReference type="GO" id="GO:0030246">
    <property type="term" value="F:carbohydrate binding"/>
    <property type="evidence" value="ECO:0007669"/>
    <property type="project" value="InterPro"/>
</dbReference>
<organism evidence="1 2">
    <name type="scientific">Quercus suber</name>
    <name type="common">Cork oak</name>
    <dbReference type="NCBI Taxonomy" id="58331"/>
    <lineage>
        <taxon>Eukaryota</taxon>
        <taxon>Viridiplantae</taxon>
        <taxon>Streptophyta</taxon>
        <taxon>Embryophyta</taxon>
        <taxon>Tracheophyta</taxon>
        <taxon>Spermatophyta</taxon>
        <taxon>Magnoliopsida</taxon>
        <taxon>eudicotyledons</taxon>
        <taxon>Gunneridae</taxon>
        <taxon>Pentapetalae</taxon>
        <taxon>rosids</taxon>
        <taxon>fabids</taxon>
        <taxon>Fagales</taxon>
        <taxon>Fagaceae</taxon>
        <taxon>Quercus</taxon>
    </lineage>
</organism>
<dbReference type="PANTHER" id="PTHR48478">
    <property type="entry name" value="LECTIN-LIKE"/>
    <property type="match status" value="1"/>
</dbReference>
<name>A0AAW0K9R6_QUESU</name>
<gene>
    <name evidence="1" type="primary">PP2A1_2</name>
    <name evidence="1" type="ORF">CFP56_023492</name>
</gene>
<dbReference type="AlphaFoldDB" id="A0AAW0K9R6"/>
<accession>A0AAW0K9R6</accession>
<dbReference type="PANTHER" id="PTHR48478:SF1">
    <property type="entry name" value="LECTIN-LIKE"/>
    <property type="match status" value="1"/>
</dbReference>
<protein>
    <submittedName>
        <fullName evidence="1">Protein phloem protein 2-like a1</fullName>
    </submittedName>
</protein>
<comment type="caution">
    <text evidence="1">The sequence shown here is derived from an EMBL/GenBank/DDBJ whole genome shotgun (WGS) entry which is preliminary data.</text>
</comment>
<reference evidence="1 2" key="1">
    <citation type="journal article" date="2018" name="Sci. Data">
        <title>The draft genome sequence of cork oak.</title>
        <authorList>
            <person name="Ramos A.M."/>
            <person name="Usie A."/>
            <person name="Barbosa P."/>
            <person name="Barros P.M."/>
            <person name="Capote T."/>
            <person name="Chaves I."/>
            <person name="Simoes F."/>
            <person name="Abreu I."/>
            <person name="Carrasquinho I."/>
            <person name="Faro C."/>
            <person name="Guimaraes J.B."/>
            <person name="Mendonca D."/>
            <person name="Nobrega F."/>
            <person name="Rodrigues L."/>
            <person name="Saibo N.J.M."/>
            <person name="Varela M.C."/>
            <person name="Egas C."/>
            <person name="Matos J."/>
            <person name="Miguel C.M."/>
            <person name="Oliveira M.M."/>
            <person name="Ricardo C.P."/>
            <person name="Goncalves S."/>
        </authorList>
    </citation>
    <scope>NUCLEOTIDE SEQUENCE [LARGE SCALE GENOMIC DNA]</scope>
    <source>
        <strain evidence="2">cv. HL8</strain>
    </source>
</reference>
<sequence length="199" mass="22530">MIVSSSHGFQGQGNMTTSKAALVAMANNVSTITPLKYFVDEKFNKNCFIVFARKLLISWAENPDYWKWTKEKDVSGEDIEVAELSKVCWLNIEGTIQTIYLSPGTVYEVVFVVKMKDEGICNMRNFSMTLTIIFPRSKSLTRSANLKEKPLGTWIEILVGEFTMLPENVGDISFKLGEYSSDWKKGLVVKCATIRPKNY</sequence>
<keyword evidence="2" id="KW-1185">Reference proteome</keyword>
<evidence type="ECO:0000313" key="2">
    <source>
        <dbReference type="Proteomes" id="UP000237347"/>
    </source>
</evidence>
<proteinExistence type="predicted"/>
<evidence type="ECO:0000313" key="1">
    <source>
        <dbReference type="EMBL" id="KAK7835485.1"/>
    </source>
</evidence>